<evidence type="ECO:0000313" key="2">
    <source>
        <dbReference type="Proteomes" id="UP000663868"/>
    </source>
</evidence>
<gene>
    <name evidence="1" type="ORF">KXQ929_LOCUS38074</name>
</gene>
<sequence length="112" mass="13535">MRQIITINSTNFKNDSRIWIYGRCREFVPADEFKVQFQVLQLDKNNHILTNHTFNLNSQDEQEHDEKNVLYNLLTTQIEFEVTFRRQLQAPINQSLGYCDNLRLFIYDRNYS</sequence>
<evidence type="ECO:0000313" key="1">
    <source>
        <dbReference type="EMBL" id="CAF4165586.1"/>
    </source>
</evidence>
<proteinExistence type="predicted"/>
<protein>
    <submittedName>
        <fullName evidence="1">Uncharacterized protein</fullName>
    </submittedName>
</protein>
<comment type="caution">
    <text evidence="1">The sequence shown here is derived from an EMBL/GenBank/DDBJ whole genome shotgun (WGS) entry which is preliminary data.</text>
</comment>
<organism evidence="1 2">
    <name type="scientific">Adineta steineri</name>
    <dbReference type="NCBI Taxonomy" id="433720"/>
    <lineage>
        <taxon>Eukaryota</taxon>
        <taxon>Metazoa</taxon>
        <taxon>Spiralia</taxon>
        <taxon>Gnathifera</taxon>
        <taxon>Rotifera</taxon>
        <taxon>Eurotatoria</taxon>
        <taxon>Bdelloidea</taxon>
        <taxon>Adinetida</taxon>
        <taxon>Adinetidae</taxon>
        <taxon>Adineta</taxon>
    </lineage>
</organism>
<name>A0A819Z766_9BILA</name>
<dbReference type="AlphaFoldDB" id="A0A819Z766"/>
<dbReference type="Proteomes" id="UP000663868">
    <property type="component" value="Unassembled WGS sequence"/>
</dbReference>
<dbReference type="EMBL" id="CAJOBB010006599">
    <property type="protein sequence ID" value="CAF4165586.1"/>
    <property type="molecule type" value="Genomic_DNA"/>
</dbReference>
<accession>A0A819Z766</accession>
<reference evidence="1" key="1">
    <citation type="submission" date="2021-02" db="EMBL/GenBank/DDBJ databases">
        <authorList>
            <person name="Nowell W R."/>
        </authorList>
    </citation>
    <scope>NUCLEOTIDE SEQUENCE</scope>
</reference>